<sequence>MAKRLLGYDSRNRLRIRQIEAFTLFLEAGIRKAADVIEISPGWNRTWRAMCPNYRCVDFPRRRPLQAIFDRHRRPGAGTCPVAARSGAKHPCHDQARRLGDGGEALPVPGTCPAARLQQMDARRSQAVNG</sequence>
<evidence type="ECO:0000313" key="1">
    <source>
        <dbReference type="EMBL" id="BAB54760.1"/>
    </source>
</evidence>
<organism evidence="1 2">
    <name type="scientific">Mesorhizobium japonicum (strain LMG 29417 / CECT 9101 / MAFF 303099)</name>
    <name type="common">Mesorhizobium loti (strain MAFF 303099)</name>
    <dbReference type="NCBI Taxonomy" id="266835"/>
    <lineage>
        <taxon>Bacteria</taxon>
        <taxon>Pseudomonadati</taxon>
        <taxon>Pseudomonadota</taxon>
        <taxon>Alphaproteobacteria</taxon>
        <taxon>Hyphomicrobiales</taxon>
        <taxon>Phyllobacteriaceae</taxon>
        <taxon>Mesorhizobium</taxon>
    </lineage>
</organism>
<protein>
    <submittedName>
        <fullName evidence="1">Mlr9558 protein</fullName>
    </submittedName>
</protein>
<dbReference type="KEGG" id="mlo:mlr9558"/>
<dbReference type="HOGENOM" id="CLU_1936394_0_0_5"/>
<proteinExistence type="predicted"/>
<keyword evidence="1" id="KW-0614">Plasmid</keyword>
<reference evidence="1 2" key="1">
    <citation type="journal article" date="2000" name="DNA Res.">
        <title>Complete genome structure of the nitrogen-fixing symbiotic bacterium Mesorhizobium loti.</title>
        <authorList>
            <person name="Kaneko T."/>
            <person name="Nakamura Y."/>
            <person name="Sato S."/>
            <person name="Asamizu E."/>
            <person name="Kato T."/>
            <person name="Sasamoto S."/>
            <person name="Watanabe A."/>
            <person name="Idesawa K."/>
            <person name="Ishikawa A."/>
            <person name="Kawashima K."/>
            <person name="Kimura T."/>
            <person name="Kishida Y."/>
            <person name="Kiyokawa C."/>
            <person name="Kohara M."/>
            <person name="Matsumoto M."/>
            <person name="Matsuno A."/>
            <person name="Mochizuki Y."/>
            <person name="Nakayama S."/>
            <person name="Nakazaki N."/>
            <person name="Shimpo S."/>
            <person name="Sugimoto M."/>
            <person name="Takeuchi C."/>
            <person name="Yamada M."/>
            <person name="Tabata S."/>
        </authorList>
    </citation>
    <scope>NUCLEOTIDE SEQUENCE [LARGE SCALE GENOMIC DNA]</scope>
    <source>
        <strain evidence="2">LMG 29417 / CECT 9101 / MAFF 303099</strain>
        <plasmid evidence="1 2">pMLb</plasmid>
    </source>
</reference>
<accession>Q98P95</accession>
<evidence type="ECO:0000313" key="2">
    <source>
        <dbReference type="Proteomes" id="UP000000552"/>
    </source>
</evidence>
<dbReference type="AlphaFoldDB" id="Q98P95"/>
<dbReference type="Proteomes" id="UP000000552">
    <property type="component" value="Plasmid pMLb"/>
</dbReference>
<gene>
    <name evidence="1" type="ordered locus">mlr9558</name>
</gene>
<dbReference type="EMBL" id="AP003017">
    <property type="protein sequence ID" value="BAB54760.1"/>
    <property type="molecule type" value="Genomic_DNA"/>
</dbReference>
<geneLocation type="plasmid" evidence="1 2">
    <name>pMLb</name>
</geneLocation>
<name>Q98P95_RHILO</name>